<name>M4D0P1_BRACM</name>
<reference evidence="2 3" key="2">
    <citation type="journal article" date="2018" name="Hortic Res">
        <title>Improved Brassica rapa reference genome by single-molecule sequencing and chromosome conformation capture technologies.</title>
        <authorList>
            <person name="Zhang L."/>
            <person name="Cai X."/>
            <person name="Wu J."/>
            <person name="Liu M."/>
            <person name="Grob S."/>
            <person name="Cheng F."/>
            <person name="Liang J."/>
            <person name="Cai C."/>
            <person name="Liu Z."/>
            <person name="Liu B."/>
            <person name="Wang F."/>
            <person name="Li S."/>
            <person name="Liu F."/>
            <person name="Li X."/>
            <person name="Cheng L."/>
            <person name="Yang W."/>
            <person name="Li M.H."/>
            <person name="Grossniklaus U."/>
            <person name="Zheng H."/>
            <person name="Wang X."/>
        </authorList>
    </citation>
    <scope>NUCLEOTIDE SEQUENCE [LARGE SCALE GENOMIC DNA]</scope>
    <source>
        <strain evidence="2 3">cv. Chiifu-401-42</strain>
    </source>
</reference>
<dbReference type="HOGENOM" id="CLU_1519975_0_0_1"/>
<dbReference type="Gramene" id="Bra010040.1">
    <property type="protein sequence ID" value="Bra010040.1-P"/>
    <property type="gene ID" value="Bra010040"/>
</dbReference>
<dbReference type="InParanoid" id="M4D0P1"/>
<dbReference type="EnsemblPlants" id="Bra010040.1">
    <property type="protein sequence ID" value="Bra010040.1-P"/>
    <property type="gene ID" value="Bra010040"/>
</dbReference>
<proteinExistence type="predicted"/>
<feature type="region of interest" description="Disordered" evidence="1">
    <location>
        <begin position="145"/>
        <end position="177"/>
    </location>
</feature>
<dbReference type="AlphaFoldDB" id="M4D0P1"/>
<evidence type="ECO:0000313" key="2">
    <source>
        <dbReference type="EnsemblPlants" id="Bra010040.1-P"/>
    </source>
</evidence>
<accession>M4D0P1</accession>
<reference evidence="2" key="3">
    <citation type="submission" date="2023-03" db="UniProtKB">
        <authorList>
            <consortium name="EnsemblPlants"/>
        </authorList>
    </citation>
    <scope>IDENTIFICATION</scope>
    <source>
        <strain evidence="2">cv. Chiifu-401-42</strain>
    </source>
</reference>
<evidence type="ECO:0000313" key="3">
    <source>
        <dbReference type="Proteomes" id="UP000011750"/>
    </source>
</evidence>
<keyword evidence="3" id="KW-1185">Reference proteome</keyword>
<organism evidence="2 3">
    <name type="scientific">Brassica campestris</name>
    <name type="common">Field mustard</name>
    <dbReference type="NCBI Taxonomy" id="3711"/>
    <lineage>
        <taxon>Eukaryota</taxon>
        <taxon>Viridiplantae</taxon>
        <taxon>Streptophyta</taxon>
        <taxon>Embryophyta</taxon>
        <taxon>Tracheophyta</taxon>
        <taxon>Spermatophyta</taxon>
        <taxon>Magnoliopsida</taxon>
        <taxon>eudicotyledons</taxon>
        <taxon>Gunneridae</taxon>
        <taxon>Pentapetalae</taxon>
        <taxon>rosids</taxon>
        <taxon>malvids</taxon>
        <taxon>Brassicales</taxon>
        <taxon>Brassicaceae</taxon>
        <taxon>Brassiceae</taxon>
        <taxon>Brassica</taxon>
    </lineage>
</organism>
<dbReference type="Proteomes" id="UP000011750">
    <property type="component" value="Chromosome A06"/>
</dbReference>
<protein>
    <submittedName>
        <fullName evidence="2">Uncharacterized protein</fullName>
    </submittedName>
</protein>
<feature type="compositionally biased region" description="Acidic residues" evidence="1">
    <location>
        <begin position="150"/>
        <end position="177"/>
    </location>
</feature>
<sequence>MLESLLLRTRQKVEVHSVDTCPASMKRAVSFNRIVNRDVPPPPVHSIPECNQRNHPQIELDASLLAPLFPNQINQPPLDVRPGDGERRVHRSLIHRPQIERLQARLGERRTVVIERAQDAIVVKRHLRIRVLKLETEVPVSGEAVVGDGEVGDGEGVEVDGWELGTDDDEEDEEDEA</sequence>
<reference evidence="2 3" key="1">
    <citation type="journal article" date="2011" name="Nat. Genet.">
        <title>The genome of the mesopolyploid crop species Brassica rapa.</title>
        <authorList>
            <consortium name="Brassica rapa Genome Sequencing Project Consortium"/>
            <person name="Wang X."/>
            <person name="Wang H."/>
            <person name="Wang J."/>
            <person name="Sun R."/>
            <person name="Wu J."/>
            <person name="Liu S."/>
            <person name="Bai Y."/>
            <person name="Mun J.H."/>
            <person name="Bancroft I."/>
            <person name="Cheng F."/>
            <person name="Huang S."/>
            <person name="Li X."/>
            <person name="Hua W."/>
            <person name="Wang J."/>
            <person name="Wang X."/>
            <person name="Freeling M."/>
            <person name="Pires J.C."/>
            <person name="Paterson A.H."/>
            <person name="Chalhoub B."/>
            <person name="Wang B."/>
            <person name="Hayward A."/>
            <person name="Sharpe A.G."/>
            <person name="Park B.S."/>
            <person name="Weisshaar B."/>
            <person name="Liu B."/>
            <person name="Li B."/>
            <person name="Liu B."/>
            <person name="Tong C."/>
            <person name="Song C."/>
            <person name="Duran C."/>
            <person name="Peng C."/>
            <person name="Geng C."/>
            <person name="Koh C."/>
            <person name="Lin C."/>
            <person name="Edwards D."/>
            <person name="Mu D."/>
            <person name="Shen D."/>
            <person name="Soumpourou E."/>
            <person name="Li F."/>
            <person name="Fraser F."/>
            <person name="Conant G."/>
            <person name="Lassalle G."/>
            <person name="King G.J."/>
            <person name="Bonnema G."/>
            <person name="Tang H."/>
            <person name="Wang H."/>
            <person name="Belcram H."/>
            <person name="Zhou H."/>
            <person name="Hirakawa H."/>
            <person name="Abe H."/>
            <person name="Guo H."/>
            <person name="Wang H."/>
            <person name="Jin H."/>
            <person name="Parkin I.A."/>
            <person name="Batley J."/>
            <person name="Kim J.S."/>
            <person name="Just J."/>
            <person name="Li J."/>
            <person name="Xu J."/>
            <person name="Deng J."/>
            <person name="Kim J.A."/>
            <person name="Li J."/>
            <person name="Yu J."/>
            <person name="Meng J."/>
            <person name="Wang J."/>
            <person name="Min J."/>
            <person name="Poulain J."/>
            <person name="Wang J."/>
            <person name="Hatakeyama K."/>
            <person name="Wu K."/>
            <person name="Wang L."/>
            <person name="Fang L."/>
            <person name="Trick M."/>
            <person name="Links M.G."/>
            <person name="Zhao M."/>
            <person name="Jin M."/>
            <person name="Ramchiary N."/>
            <person name="Drou N."/>
            <person name="Berkman P.J."/>
            <person name="Cai Q."/>
            <person name="Huang Q."/>
            <person name="Li R."/>
            <person name="Tabata S."/>
            <person name="Cheng S."/>
            <person name="Zhang S."/>
            <person name="Zhang S."/>
            <person name="Huang S."/>
            <person name="Sato S."/>
            <person name="Sun S."/>
            <person name="Kwon S.J."/>
            <person name="Choi S.R."/>
            <person name="Lee T.H."/>
            <person name="Fan W."/>
            <person name="Zhao X."/>
            <person name="Tan X."/>
            <person name="Xu X."/>
            <person name="Wang Y."/>
            <person name="Qiu Y."/>
            <person name="Yin Y."/>
            <person name="Li Y."/>
            <person name="Du Y."/>
            <person name="Liao Y."/>
            <person name="Lim Y."/>
            <person name="Narusaka Y."/>
            <person name="Wang Y."/>
            <person name="Wang Z."/>
            <person name="Li Z."/>
            <person name="Wang Z."/>
            <person name="Xiong Z."/>
            <person name="Zhang Z."/>
        </authorList>
    </citation>
    <scope>NUCLEOTIDE SEQUENCE [LARGE SCALE GENOMIC DNA]</scope>
    <source>
        <strain evidence="2 3">cv. Chiifu-401-42</strain>
    </source>
</reference>
<evidence type="ECO:0000256" key="1">
    <source>
        <dbReference type="SAM" id="MobiDB-lite"/>
    </source>
</evidence>